<reference evidence="3" key="1">
    <citation type="submission" date="2016-03" db="EMBL/GenBank/DDBJ databases">
        <authorList>
            <person name="Ploux O."/>
        </authorList>
    </citation>
    <scope>NUCLEOTIDE SEQUENCE [LARGE SCALE GENOMIC DNA]</scope>
    <source>
        <strain evidence="3">UK7</strain>
    </source>
</reference>
<evidence type="ECO:0000313" key="3">
    <source>
        <dbReference type="Proteomes" id="UP000178129"/>
    </source>
</evidence>
<keyword evidence="3" id="KW-1185">Reference proteome</keyword>
<dbReference type="InParanoid" id="A0A1E1JVI7"/>
<sequence>MHLSTLTTQLVLITLTLVFLFSDTVFASTSLPEDLERLRGHILSPGCENAPHRITGTIGGTSINYTGTIEQVIAKIKIENPGIDIVALIAADSALLKSRSLARSKDLNVLGLIALAQSLSVFATW</sequence>
<comment type="caution">
    <text evidence="2">The sequence shown here is derived from an EMBL/GenBank/DDBJ whole genome shotgun (WGS) entry which is preliminary data.</text>
</comment>
<dbReference type="EMBL" id="FJUW01000003">
    <property type="protein sequence ID" value="CZS89906.1"/>
    <property type="molecule type" value="Genomic_DNA"/>
</dbReference>
<dbReference type="Proteomes" id="UP000178129">
    <property type="component" value="Unassembled WGS sequence"/>
</dbReference>
<evidence type="ECO:0000256" key="1">
    <source>
        <dbReference type="SAM" id="SignalP"/>
    </source>
</evidence>
<feature type="signal peptide" evidence="1">
    <location>
        <begin position="1"/>
        <end position="27"/>
    </location>
</feature>
<gene>
    <name evidence="2" type="ORF">RCO7_02386</name>
</gene>
<organism evidence="2 3">
    <name type="scientific">Rhynchosporium graminicola</name>
    <dbReference type="NCBI Taxonomy" id="2792576"/>
    <lineage>
        <taxon>Eukaryota</taxon>
        <taxon>Fungi</taxon>
        <taxon>Dikarya</taxon>
        <taxon>Ascomycota</taxon>
        <taxon>Pezizomycotina</taxon>
        <taxon>Leotiomycetes</taxon>
        <taxon>Helotiales</taxon>
        <taxon>Ploettnerulaceae</taxon>
        <taxon>Rhynchosporium</taxon>
    </lineage>
</organism>
<evidence type="ECO:0000313" key="2">
    <source>
        <dbReference type="EMBL" id="CZS89906.1"/>
    </source>
</evidence>
<dbReference type="AlphaFoldDB" id="A0A1E1JVI7"/>
<protein>
    <submittedName>
        <fullName evidence="2">Uncharacterized protein</fullName>
    </submittedName>
</protein>
<proteinExistence type="predicted"/>
<keyword evidence="1" id="KW-0732">Signal</keyword>
<accession>A0A1E1JVI7</accession>
<name>A0A1E1JVI7_9HELO</name>
<feature type="chain" id="PRO_5009445304" evidence="1">
    <location>
        <begin position="28"/>
        <end position="125"/>
    </location>
</feature>